<dbReference type="PROSITE" id="PS50297">
    <property type="entry name" value="ANK_REP_REGION"/>
    <property type="match status" value="1"/>
</dbReference>
<dbReference type="Pfam" id="PF13962">
    <property type="entry name" value="PGG"/>
    <property type="match status" value="1"/>
</dbReference>
<dbReference type="KEGG" id="pavi:110756072"/>
<keyword evidence="3" id="KW-0677">Repeat</keyword>
<dbReference type="SUPFAM" id="SSF48403">
    <property type="entry name" value="Ankyrin repeat"/>
    <property type="match status" value="1"/>
</dbReference>
<feature type="transmembrane region" description="Helical" evidence="8">
    <location>
        <begin position="338"/>
        <end position="361"/>
    </location>
</feature>
<sequence>MVIIRHGEDEVYKAAWSGCVESLNALIEKDPRILRNLAPVLLTTKTLTPLHISASLGHLEITKTLLTYIPELAEALNSFRSTPLHLASAEGHKEIVQALLLVYNGACSCRDEEGRIPLDYAAMRGHVEVLKKLTHANHDSIYLRVDNGFDNGLTVLHLCVKYNQLECLKFLVELVRDDGEFLNSKDGSDAGMTILQSALMRGQIQITTYLLSLPVIRAKANADKGMSSNMLGVLEHVPPPAAAEPSPNPSVRPPQRWRKKLMECLKYPNKWLEETRGLLMVVSTMISTMTFQAVVNPPGGVWQENNTNTTDGSDNPVCTEESLCVAGTAVLGDVFKDYFLGFIKFNTISFLGSLSVTLLLVSGIPLHHRISMWLLSMAMCVTLTFMALTYLQVLLMVVPYGDVFISSYKIYKICFKVWIGLLVMVSVMNTIRFLIWVVKKLRPVYSRSKSGLQKIISGRFFSRKAAINYEENAAAGA</sequence>
<dbReference type="RefSeq" id="XP_021813148.1">
    <property type="nucleotide sequence ID" value="XM_021957456.1"/>
</dbReference>
<proteinExistence type="predicted"/>
<dbReference type="InterPro" id="IPR026961">
    <property type="entry name" value="PGG_dom"/>
</dbReference>
<reference evidence="11" key="1">
    <citation type="submission" date="2025-08" db="UniProtKB">
        <authorList>
            <consortium name="RefSeq"/>
        </authorList>
    </citation>
    <scope>IDENTIFICATION</scope>
</reference>
<evidence type="ECO:0000313" key="11">
    <source>
        <dbReference type="RefSeq" id="XP_021813148.1"/>
    </source>
</evidence>
<feature type="repeat" description="ANK" evidence="7">
    <location>
        <begin position="79"/>
        <end position="100"/>
    </location>
</feature>
<evidence type="ECO:0000256" key="8">
    <source>
        <dbReference type="SAM" id="Phobius"/>
    </source>
</evidence>
<keyword evidence="2 8" id="KW-0812">Transmembrane</keyword>
<keyword evidence="5 7" id="KW-0040">ANK repeat</keyword>
<dbReference type="PANTHER" id="PTHR24186:SF37">
    <property type="entry name" value="PGG DOMAIN-CONTAINING PROTEIN"/>
    <property type="match status" value="1"/>
</dbReference>
<evidence type="ECO:0000256" key="2">
    <source>
        <dbReference type="ARBA" id="ARBA00022692"/>
    </source>
</evidence>
<evidence type="ECO:0000256" key="6">
    <source>
        <dbReference type="ARBA" id="ARBA00023136"/>
    </source>
</evidence>
<evidence type="ECO:0000256" key="1">
    <source>
        <dbReference type="ARBA" id="ARBA00004141"/>
    </source>
</evidence>
<dbReference type="SMART" id="SM00248">
    <property type="entry name" value="ANK"/>
    <property type="match status" value="6"/>
</dbReference>
<evidence type="ECO:0000256" key="4">
    <source>
        <dbReference type="ARBA" id="ARBA00022989"/>
    </source>
</evidence>
<accession>A0A6P5SHA0</accession>
<evidence type="ECO:0000256" key="5">
    <source>
        <dbReference type="ARBA" id="ARBA00023043"/>
    </source>
</evidence>
<dbReference type="AlphaFoldDB" id="A0A6P5SHA0"/>
<dbReference type="InterPro" id="IPR036770">
    <property type="entry name" value="Ankyrin_rpt-contain_sf"/>
</dbReference>
<dbReference type="GO" id="GO:0005886">
    <property type="term" value="C:plasma membrane"/>
    <property type="evidence" value="ECO:0007669"/>
    <property type="project" value="TreeGrafter"/>
</dbReference>
<feature type="transmembrane region" description="Helical" evidence="8">
    <location>
        <begin position="373"/>
        <end position="397"/>
    </location>
</feature>
<evidence type="ECO:0000313" key="10">
    <source>
        <dbReference type="Proteomes" id="UP000515124"/>
    </source>
</evidence>
<keyword evidence="4 8" id="KW-1133">Transmembrane helix</keyword>
<dbReference type="GeneID" id="110756072"/>
<evidence type="ECO:0000256" key="3">
    <source>
        <dbReference type="ARBA" id="ARBA00022737"/>
    </source>
</evidence>
<feature type="transmembrane region" description="Helical" evidence="8">
    <location>
        <begin position="417"/>
        <end position="438"/>
    </location>
</feature>
<dbReference type="InterPro" id="IPR002110">
    <property type="entry name" value="Ankyrin_rpt"/>
</dbReference>
<gene>
    <name evidence="11" type="primary">LOC110756072</name>
</gene>
<dbReference type="Proteomes" id="UP000515124">
    <property type="component" value="Unplaced"/>
</dbReference>
<evidence type="ECO:0000256" key="7">
    <source>
        <dbReference type="PROSITE-ProRule" id="PRU00023"/>
    </source>
</evidence>
<dbReference type="PANTHER" id="PTHR24186">
    <property type="entry name" value="PROTEIN PHOSPHATASE 1 REGULATORY SUBUNIT"/>
    <property type="match status" value="1"/>
</dbReference>
<keyword evidence="6 8" id="KW-0472">Membrane</keyword>
<evidence type="ECO:0000259" key="9">
    <source>
        <dbReference type="Pfam" id="PF13962"/>
    </source>
</evidence>
<protein>
    <submittedName>
        <fullName evidence="11">Ankyrin repeat-containing protein At5g02620-like</fullName>
    </submittedName>
</protein>
<dbReference type="PROSITE" id="PS50088">
    <property type="entry name" value="ANK_REPEAT"/>
    <property type="match status" value="1"/>
</dbReference>
<keyword evidence="10" id="KW-1185">Reference proteome</keyword>
<dbReference type="Gramene" id="Pav_sc0000503.1_g580.1.mk:mrna">
    <property type="protein sequence ID" value="Pav_sc0000503.1_g580.1.mk:mrna"/>
    <property type="gene ID" value="Pav_sc0000503.1_g580.1.mk"/>
</dbReference>
<comment type="subcellular location">
    <subcellularLocation>
        <location evidence="1">Membrane</location>
        <topology evidence="1">Multi-pass membrane protein</topology>
    </subcellularLocation>
</comment>
<name>A0A6P5SHA0_PRUAV</name>
<organism evidence="10 11">
    <name type="scientific">Prunus avium</name>
    <name type="common">Cherry</name>
    <name type="synonym">Cerasus avium</name>
    <dbReference type="NCBI Taxonomy" id="42229"/>
    <lineage>
        <taxon>Eukaryota</taxon>
        <taxon>Viridiplantae</taxon>
        <taxon>Streptophyta</taxon>
        <taxon>Embryophyta</taxon>
        <taxon>Tracheophyta</taxon>
        <taxon>Spermatophyta</taxon>
        <taxon>Magnoliopsida</taxon>
        <taxon>eudicotyledons</taxon>
        <taxon>Gunneridae</taxon>
        <taxon>Pentapetalae</taxon>
        <taxon>rosids</taxon>
        <taxon>fabids</taxon>
        <taxon>Rosales</taxon>
        <taxon>Rosaceae</taxon>
        <taxon>Amygdaloideae</taxon>
        <taxon>Amygdaleae</taxon>
        <taxon>Prunus</taxon>
    </lineage>
</organism>
<dbReference type="Pfam" id="PF12796">
    <property type="entry name" value="Ank_2"/>
    <property type="match status" value="2"/>
</dbReference>
<dbReference type="Gene3D" id="1.25.40.20">
    <property type="entry name" value="Ankyrin repeat-containing domain"/>
    <property type="match status" value="2"/>
</dbReference>
<feature type="domain" description="PGG" evidence="9">
    <location>
        <begin position="270"/>
        <end position="394"/>
    </location>
</feature>